<keyword evidence="11" id="KW-1185">Reference proteome</keyword>
<feature type="compositionally biased region" description="Acidic residues" evidence="8">
    <location>
        <begin position="420"/>
        <end position="432"/>
    </location>
</feature>
<dbReference type="Proteomes" id="UP000184390">
    <property type="component" value="Unassembled WGS sequence"/>
</dbReference>
<sequence length="443" mass="47278">MTSAPHGPAARGASHQRALDTILRSPALLVLGCAGLLLIPVHQLWNDLVPSFKLDAWIYYHAVAQWHAGGSLYDWYANPGQRTWPFTYPPFAAWVFTPMLLITDRAAQVLLTALTPWAAALTGWASLRCLGARGREALTGGVWLALAGCLVAEPLDKTMEYGQINAILMMLVALDLLVVPAGSRWRGVGSAVAAAIKLTPAIAFLVFLVRREWRAATTMVATAVGLTAAAWVASPQESARFFGQAMLDPSRAGLPDYSGNQSLRGLVARALAEGMWGPAWAGLALLAVIGAVLLARALGRGASASDGLILLLQTGVVMTCGLLVSPISWSHHWVWCLPLLMGLGVASWRWCSPALMTVTAAGGLVFALAMQWWFPEQNHVEQDWPWWAGPLGSSYTLWALVAGAVLWARAPLGAHGPDADAYDPDADAPEGEGADRPADSRES</sequence>
<keyword evidence="6 9" id="KW-0472">Membrane</keyword>
<evidence type="ECO:0000313" key="11">
    <source>
        <dbReference type="Proteomes" id="UP000184390"/>
    </source>
</evidence>
<gene>
    <name evidence="10" type="ORF">SAMN05216246_1179</name>
</gene>
<dbReference type="RefSeq" id="WP_083600597.1">
    <property type="nucleotide sequence ID" value="NZ_FQYL01000017.1"/>
</dbReference>
<evidence type="ECO:0000256" key="5">
    <source>
        <dbReference type="ARBA" id="ARBA00022989"/>
    </source>
</evidence>
<evidence type="ECO:0000256" key="7">
    <source>
        <dbReference type="ARBA" id="ARBA00024033"/>
    </source>
</evidence>
<feature type="transmembrane region" description="Helical" evidence="9">
    <location>
        <begin position="188"/>
        <end position="208"/>
    </location>
</feature>
<comment type="caution">
    <text evidence="10">The sequence shown here is derived from an EMBL/GenBank/DDBJ whole genome shotgun (WGS) entry which is preliminary data.</text>
</comment>
<feature type="transmembrane region" description="Helical" evidence="9">
    <location>
        <begin position="307"/>
        <end position="326"/>
    </location>
</feature>
<feature type="region of interest" description="Disordered" evidence="8">
    <location>
        <begin position="418"/>
        <end position="443"/>
    </location>
</feature>
<evidence type="ECO:0000256" key="4">
    <source>
        <dbReference type="ARBA" id="ARBA00022692"/>
    </source>
</evidence>
<dbReference type="Pfam" id="PF09594">
    <property type="entry name" value="GT87"/>
    <property type="match status" value="1"/>
</dbReference>
<evidence type="ECO:0000256" key="8">
    <source>
        <dbReference type="SAM" id="MobiDB-lite"/>
    </source>
</evidence>
<feature type="transmembrane region" description="Helical" evidence="9">
    <location>
        <begin position="109"/>
        <end position="127"/>
    </location>
</feature>
<protein>
    <submittedName>
        <fullName evidence="10">Alpha-1,2-mannosyltransferase</fullName>
    </submittedName>
</protein>
<feature type="transmembrane region" description="Helical" evidence="9">
    <location>
        <begin position="215"/>
        <end position="233"/>
    </location>
</feature>
<feature type="transmembrane region" description="Helical" evidence="9">
    <location>
        <begin position="355"/>
        <end position="374"/>
    </location>
</feature>
<evidence type="ECO:0000256" key="1">
    <source>
        <dbReference type="ARBA" id="ARBA00004651"/>
    </source>
</evidence>
<evidence type="ECO:0000256" key="2">
    <source>
        <dbReference type="ARBA" id="ARBA00022475"/>
    </source>
</evidence>
<feature type="transmembrane region" description="Helical" evidence="9">
    <location>
        <begin position="332"/>
        <end position="348"/>
    </location>
</feature>
<keyword evidence="2" id="KW-1003">Cell membrane</keyword>
<feature type="compositionally biased region" description="Basic and acidic residues" evidence="8">
    <location>
        <begin position="433"/>
        <end position="443"/>
    </location>
</feature>
<evidence type="ECO:0000256" key="9">
    <source>
        <dbReference type="SAM" id="Phobius"/>
    </source>
</evidence>
<feature type="transmembrane region" description="Helical" evidence="9">
    <location>
        <begin position="386"/>
        <end position="408"/>
    </location>
</feature>
<dbReference type="InterPro" id="IPR018584">
    <property type="entry name" value="GT87"/>
</dbReference>
<comment type="similarity">
    <text evidence="7">Belongs to the glycosyltransferase 87 family.</text>
</comment>
<name>A0ABY1IJB3_9ACTO</name>
<dbReference type="EMBL" id="FQYL01000017">
    <property type="protein sequence ID" value="SHJ25865.1"/>
    <property type="molecule type" value="Genomic_DNA"/>
</dbReference>
<keyword evidence="3" id="KW-0808">Transferase</keyword>
<proteinExistence type="inferred from homology"/>
<keyword evidence="5 9" id="KW-1133">Transmembrane helix</keyword>
<evidence type="ECO:0000313" key="10">
    <source>
        <dbReference type="EMBL" id="SHJ25865.1"/>
    </source>
</evidence>
<evidence type="ECO:0000256" key="3">
    <source>
        <dbReference type="ARBA" id="ARBA00022679"/>
    </source>
</evidence>
<comment type="subcellular location">
    <subcellularLocation>
        <location evidence="1">Cell membrane</location>
        <topology evidence="1">Multi-pass membrane protein</topology>
    </subcellularLocation>
</comment>
<organism evidence="10 11">
    <name type="scientific">Actinomyces denticolens</name>
    <dbReference type="NCBI Taxonomy" id="52767"/>
    <lineage>
        <taxon>Bacteria</taxon>
        <taxon>Bacillati</taxon>
        <taxon>Actinomycetota</taxon>
        <taxon>Actinomycetes</taxon>
        <taxon>Actinomycetales</taxon>
        <taxon>Actinomycetaceae</taxon>
        <taxon>Actinomyces</taxon>
    </lineage>
</organism>
<evidence type="ECO:0000256" key="6">
    <source>
        <dbReference type="ARBA" id="ARBA00023136"/>
    </source>
</evidence>
<keyword evidence="4 9" id="KW-0812">Transmembrane</keyword>
<feature type="transmembrane region" description="Helical" evidence="9">
    <location>
        <begin position="275"/>
        <end position="295"/>
    </location>
</feature>
<feature type="transmembrane region" description="Helical" evidence="9">
    <location>
        <begin position="164"/>
        <end position="182"/>
    </location>
</feature>
<reference evidence="10 11" key="1">
    <citation type="submission" date="2016-11" db="EMBL/GenBank/DDBJ databases">
        <authorList>
            <person name="Varghese N."/>
            <person name="Submissions S."/>
        </authorList>
    </citation>
    <scope>NUCLEOTIDE SEQUENCE [LARGE SCALE GENOMIC DNA]</scope>
    <source>
        <strain evidence="10 11">PA</strain>
    </source>
</reference>
<accession>A0ABY1IJB3</accession>
<feature type="transmembrane region" description="Helical" evidence="9">
    <location>
        <begin position="27"/>
        <end position="45"/>
    </location>
</feature>